<feature type="coiled-coil region" evidence="1">
    <location>
        <begin position="345"/>
        <end position="379"/>
    </location>
</feature>
<name>A0A4U5MB20_POPAL</name>
<feature type="compositionally biased region" description="Basic and acidic residues" evidence="2">
    <location>
        <begin position="70"/>
        <end position="83"/>
    </location>
</feature>
<feature type="coiled-coil region" evidence="1">
    <location>
        <begin position="190"/>
        <end position="220"/>
    </location>
</feature>
<gene>
    <name evidence="3" type="ORF">D5086_0000312640</name>
</gene>
<proteinExistence type="predicted"/>
<organism evidence="3">
    <name type="scientific">Populus alba</name>
    <name type="common">White poplar</name>
    <dbReference type="NCBI Taxonomy" id="43335"/>
    <lineage>
        <taxon>Eukaryota</taxon>
        <taxon>Viridiplantae</taxon>
        <taxon>Streptophyta</taxon>
        <taxon>Embryophyta</taxon>
        <taxon>Tracheophyta</taxon>
        <taxon>Spermatophyta</taxon>
        <taxon>Magnoliopsida</taxon>
        <taxon>eudicotyledons</taxon>
        <taxon>Gunneridae</taxon>
        <taxon>Pentapetalae</taxon>
        <taxon>rosids</taxon>
        <taxon>fabids</taxon>
        <taxon>Malpighiales</taxon>
        <taxon>Salicaceae</taxon>
        <taxon>Saliceae</taxon>
        <taxon>Populus</taxon>
    </lineage>
</organism>
<evidence type="ECO:0000256" key="2">
    <source>
        <dbReference type="SAM" id="MobiDB-lite"/>
    </source>
</evidence>
<sequence length="492" mass="56973">MDQLNLHWTGGAELLDMMPQLHRTGRNTSTLDETADGYGVNPFPIGQCLSPLPGESPTAHTKPKRKAPKTAKDLEKKREYDRAYRRRCRENKKKTEQELFELTEENKKLNRENDYFKREEVQLQEMVQSQKDEMTLLQNELRRQKAQFQGQNVVVDVLSKQVASIDDNMDPQRENKRLKLEMDLLIKKINNDEYLNLIQLREKNIKLEQEKNDFQDLQVDWLWNLGIRCLHLEVASQVVKHVLADDQGQGRPLCYVSKIEGESYEMEGATASFWKRNYFQDLFDIDRELNASVFLEPAPSVAASSAELAINPFQNTTDTDRKRKGSGASRDAAAEKKRQVDKAYRERCKEMKKKTETKLDALTKENDGLRRENNYLKNEGTQLVQTLQHQKDGMKQLEKEFGQIKSQLHRQNTVVEVLSKRLGGSDDKDLQRENTQLKHDINPLTRKINNPESLSVIQLRAKIALLENEKNSLQVIVDALCEKINSEKDLHS</sequence>
<keyword evidence="1" id="KW-0175">Coiled coil</keyword>
<feature type="coiled-coil region" evidence="1">
    <location>
        <begin position="456"/>
        <end position="483"/>
    </location>
</feature>
<reference evidence="3" key="1">
    <citation type="submission" date="2018-10" db="EMBL/GenBank/DDBJ databases">
        <title>Population genomic analysis revealed the cold adaptation of white poplar.</title>
        <authorList>
            <person name="Liu Y.-J."/>
        </authorList>
    </citation>
    <scope>NUCLEOTIDE SEQUENCE [LARGE SCALE GENOMIC DNA]</scope>
    <source>
        <strain evidence="3">PAL-ZL1</strain>
    </source>
</reference>
<accession>A0A4U5MB20</accession>
<comment type="caution">
    <text evidence="3">The sequence shown here is derived from an EMBL/GenBank/DDBJ whole genome shotgun (WGS) entry which is preliminary data.</text>
</comment>
<evidence type="ECO:0000313" key="3">
    <source>
        <dbReference type="EMBL" id="TKR66316.1"/>
    </source>
</evidence>
<feature type="region of interest" description="Disordered" evidence="2">
    <location>
        <begin position="312"/>
        <end position="339"/>
    </location>
</feature>
<feature type="region of interest" description="Disordered" evidence="2">
    <location>
        <begin position="46"/>
        <end position="88"/>
    </location>
</feature>
<protein>
    <submittedName>
        <fullName evidence="3">Uncharacterized protein</fullName>
    </submittedName>
</protein>
<dbReference type="EMBL" id="RCHU01001213">
    <property type="protein sequence ID" value="TKR66316.1"/>
    <property type="molecule type" value="Genomic_DNA"/>
</dbReference>
<dbReference type="AlphaFoldDB" id="A0A4U5MB20"/>
<evidence type="ECO:0000256" key="1">
    <source>
        <dbReference type="SAM" id="Coils"/>
    </source>
</evidence>